<feature type="transmembrane region" description="Helical" evidence="4">
    <location>
        <begin position="21"/>
        <end position="45"/>
    </location>
</feature>
<evidence type="ECO:0000313" key="5">
    <source>
        <dbReference type="EMBL" id="PWB97895.1"/>
    </source>
</evidence>
<keyword evidence="4" id="KW-0812">Transmembrane</keyword>
<feature type="active site" description="Acyl-thioester intermediate" evidence="2">
    <location>
        <position position="231"/>
    </location>
</feature>
<evidence type="ECO:0000256" key="2">
    <source>
        <dbReference type="PIRSR" id="PIRSR605754-1"/>
    </source>
</evidence>
<dbReference type="NCBIfam" id="TIGR01076">
    <property type="entry name" value="sortase_fam"/>
    <property type="match status" value="1"/>
</dbReference>
<protein>
    <submittedName>
        <fullName evidence="5">Class E sortase</fullName>
    </submittedName>
</protein>
<comment type="caution">
    <text evidence="5">The sequence shown here is derived from an EMBL/GenBank/DDBJ whole genome shotgun (WGS) entry which is preliminary data.</text>
</comment>
<reference evidence="6" key="1">
    <citation type="submission" date="2018-04" db="EMBL/GenBank/DDBJ databases">
        <authorList>
            <person name="Liu S."/>
            <person name="Wang Z."/>
            <person name="Li J."/>
        </authorList>
    </citation>
    <scope>NUCLEOTIDE SEQUENCE [LARGE SCALE GENOMIC DNA]</scope>
    <source>
        <strain evidence="6">S1194</strain>
    </source>
</reference>
<dbReference type="SUPFAM" id="SSF63817">
    <property type="entry name" value="Sortase"/>
    <property type="match status" value="1"/>
</dbReference>
<feature type="active site" description="Proton donor/acceptor" evidence="2">
    <location>
        <position position="163"/>
    </location>
</feature>
<sequence length="269" mass="28628">MEPSEVEARPERRSRVGRVSVFGVLGELFVTAGVLVFLFLGWQLWLNDILVGNEQRDSAVALSESLSEAATTAPPAETTAPTAPPVESDASVDHGDPPVSTVAVAGGKAFATLYIPRFGSDYIRVIAEGVSLTQVLNKKDLGVGHYPETQLPGEVGNFALAAHRTTWGAPFKKVGELQVGDAIYVQTVDGWYTYRYRNLEYVRPTGVGVIEPIPQAPGVAPGERYITLTSCNPMFSAAERIVAYGVLEAWQPASAGMPAELAALQGVGA</sequence>
<gene>
    <name evidence="5" type="ORF">DF220_08670</name>
</gene>
<proteinExistence type="predicted"/>
<feature type="compositionally biased region" description="Low complexity" evidence="3">
    <location>
        <begin position="70"/>
        <end position="81"/>
    </location>
</feature>
<dbReference type="EMBL" id="QEEX01000001">
    <property type="protein sequence ID" value="PWB97895.1"/>
    <property type="molecule type" value="Genomic_DNA"/>
</dbReference>
<dbReference type="NCBIfam" id="NF033747">
    <property type="entry name" value="class_E_sortase"/>
    <property type="match status" value="1"/>
</dbReference>
<dbReference type="GO" id="GO:0016787">
    <property type="term" value="F:hydrolase activity"/>
    <property type="evidence" value="ECO:0007669"/>
    <property type="project" value="UniProtKB-KW"/>
</dbReference>
<dbReference type="AlphaFoldDB" id="A0A2U1T1Z9"/>
<evidence type="ECO:0000256" key="3">
    <source>
        <dbReference type="SAM" id="MobiDB-lite"/>
    </source>
</evidence>
<name>A0A2U1T1Z9_9MICO</name>
<feature type="region of interest" description="Disordered" evidence="3">
    <location>
        <begin position="70"/>
        <end position="97"/>
    </location>
</feature>
<dbReference type="InterPro" id="IPR053465">
    <property type="entry name" value="Sortase_Class_E"/>
</dbReference>
<organism evidence="5 6">
    <name type="scientific">Homoserinimonas hongtaonis</name>
    <dbReference type="NCBI Taxonomy" id="2079791"/>
    <lineage>
        <taxon>Bacteria</taxon>
        <taxon>Bacillati</taxon>
        <taxon>Actinomycetota</taxon>
        <taxon>Actinomycetes</taxon>
        <taxon>Micrococcales</taxon>
        <taxon>Microbacteriaceae</taxon>
        <taxon>Homoserinimonas</taxon>
    </lineage>
</organism>
<keyword evidence="4" id="KW-1133">Transmembrane helix</keyword>
<dbReference type="Gene3D" id="2.40.260.10">
    <property type="entry name" value="Sortase"/>
    <property type="match status" value="1"/>
</dbReference>
<dbReference type="Pfam" id="PF04203">
    <property type="entry name" value="Sortase"/>
    <property type="match status" value="1"/>
</dbReference>
<dbReference type="CDD" id="cd05830">
    <property type="entry name" value="Sortase_E"/>
    <property type="match status" value="1"/>
</dbReference>
<accession>A0A2U1T1Z9</accession>
<keyword evidence="1" id="KW-0378">Hydrolase</keyword>
<evidence type="ECO:0000313" key="6">
    <source>
        <dbReference type="Proteomes" id="UP000244978"/>
    </source>
</evidence>
<dbReference type="InterPro" id="IPR005754">
    <property type="entry name" value="Sortase"/>
</dbReference>
<evidence type="ECO:0000256" key="1">
    <source>
        <dbReference type="ARBA" id="ARBA00022801"/>
    </source>
</evidence>
<keyword evidence="6" id="KW-1185">Reference proteome</keyword>
<dbReference type="InterPro" id="IPR023365">
    <property type="entry name" value="Sortase_dom-sf"/>
</dbReference>
<dbReference type="RefSeq" id="WP_108997741.1">
    <property type="nucleotide sequence ID" value="NZ_QEEX01000001.1"/>
</dbReference>
<dbReference type="InterPro" id="IPR042003">
    <property type="entry name" value="Sortase_E"/>
</dbReference>
<dbReference type="Proteomes" id="UP000244978">
    <property type="component" value="Unassembled WGS sequence"/>
</dbReference>
<keyword evidence="4" id="KW-0472">Membrane</keyword>
<evidence type="ECO:0000256" key="4">
    <source>
        <dbReference type="SAM" id="Phobius"/>
    </source>
</evidence>